<comment type="caution">
    <text evidence="1">The sequence shown here is derived from an EMBL/GenBank/DDBJ whole genome shotgun (WGS) entry which is preliminary data.</text>
</comment>
<organism evidence="1 2">
    <name type="scientific">Pleurotus cornucopiae</name>
    <name type="common">Cornucopia mushroom</name>
    <dbReference type="NCBI Taxonomy" id="5321"/>
    <lineage>
        <taxon>Eukaryota</taxon>
        <taxon>Fungi</taxon>
        <taxon>Dikarya</taxon>
        <taxon>Basidiomycota</taxon>
        <taxon>Agaricomycotina</taxon>
        <taxon>Agaricomycetes</taxon>
        <taxon>Agaricomycetidae</taxon>
        <taxon>Agaricales</taxon>
        <taxon>Pleurotineae</taxon>
        <taxon>Pleurotaceae</taxon>
        <taxon>Pleurotus</taxon>
    </lineage>
</organism>
<sequence length="1142" mass="124006">MEEKNTSELPPSLRRHIIRRDQPPQPISHREGRFHDDTLPPLSGAPQIPLGGLPHYHPGHGRGASVVDPIRPLPGPAALIGQRSPSPGYSSTPPRQPPFISSSQFQEPPRHPSVWQEGEAGPSSLQHAQHYRELGEGPRYRLPRISPPPMPPRPVQIRPPPHPPSYEPGARLTHSEPPRASYPYPEGGVSQSWSGQSYPSTSAARYETHPSAQPDPQQHTRPLLARRDAGSSTRSESADPPTPLSRTPEVVTEGEAPRPSGLRPKPGASGLFHRIPPFLLLSLLPSPPPPFLMNSPNDSRLRLPDDDASAKPIFNGAPNGAQPGADVHNDRQDNSRPEFNLMVAGCRGGKTSFLRLLLDTSDIAQTASKDQLAAVAKFVQGCSGHTNHIRTASIDIDVNTELNDGFQQLTLSLIDTPSLDFRDEVSSERLVVEMLRYIDSRFAEGFEDERKALTGDRYIHLDSCLSRLLRCIYFLDPDDIVPPSVPGPPAPLVPRARTNSFSHQSDVEPVILEPPVTNLPLLCRPTLPPSDITTIRRLSARVNVLPVIAKADMLSNDRLAAIKVAIRRDLASAGIGFGIFDMDTPITNDDHLQSSSSSMKNEPNGYPGHPNGPGSANITPPGSPVTPLLRLPYALISPDIYSHSDGVQRVAPSRHELVIQYTPLSAVPSAPKLPRGKYIRSYRWGSMDVLDPMHNDFVPLRAAVFHHMETLQKYTREYLFDKFRIDCQPLQRPTSQHSIQGTLTTPPHTISVLSHATRPILAIDTAPHPARHPSLSMSRAPSLPSDMRGVPMNRALPDLNTPAASSRASGSAPKASSRQRTKKITVACNFCRSRKLKCDGGRPACGQCVKRNNPCDYQPQNKRRGNAKTSKPDESESDSADDRSPDEEPSLSPDVPSLSRSRRSSNVDKYPIENLPPPVLPVPDVSPSSLPPSSLPPSSVASSSRSKPLIPENRHLFADNELPHIATLLPEPPSAAPMSAPTLPIIRPASDQQAAQRKRSATVPGKTNRAPTTSGPKVVACNFCRARKTKCDGAHPACSSCARRQLPCNYVHDSAGGNGGRKGGRRASGASRGQPTSAPGSPPSAQSSRMAPTPADAYGQVRVDMDVDEHDLQSKRAMDVDEIERPSKKAKMDEDIPMTSGV</sequence>
<protein>
    <submittedName>
        <fullName evidence="1">Uncharacterized protein</fullName>
    </submittedName>
</protein>
<proteinExistence type="predicted"/>
<evidence type="ECO:0000313" key="2">
    <source>
        <dbReference type="Proteomes" id="UP000824881"/>
    </source>
</evidence>
<evidence type="ECO:0000313" key="1">
    <source>
        <dbReference type="EMBL" id="KAG9227599.1"/>
    </source>
</evidence>
<dbReference type="Proteomes" id="UP000824881">
    <property type="component" value="Unassembled WGS sequence"/>
</dbReference>
<keyword evidence="2" id="KW-1185">Reference proteome</keyword>
<reference evidence="1 2" key="1">
    <citation type="journal article" date="2021" name="Appl. Environ. Microbiol.">
        <title>Genetic linkage and physical mapping for an oyster mushroom Pleurotus cornucopiae and QTL analysis for the trait cap color.</title>
        <authorList>
            <person name="Zhang Y."/>
            <person name="Gao W."/>
            <person name="Sonnenberg A."/>
            <person name="Chen Q."/>
            <person name="Zhang J."/>
            <person name="Huang C."/>
        </authorList>
    </citation>
    <scope>NUCLEOTIDE SEQUENCE [LARGE SCALE GENOMIC DNA]</scope>
    <source>
        <strain evidence="1">CCMSSC00406</strain>
    </source>
</reference>
<name>A0ACB7JBX7_PLECO</name>
<dbReference type="EMBL" id="WQMT02000001">
    <property type="protein sequence ID" value="KAG9227599.1"/>
    <property type="molecule type" value="Genomic_DNA"/>
</dbReference>
<gene>
    <name evidence="1" type="ORF">CCMSSC00406_0000755</name>
</gene>
<accession>A0ACB7JBX7</accession>